<dbReference type="InterPro" id="IPR011009">
    <property type="entry name" value="Kinase-like_dom_sf"/>
</dbReference>
<evidence type="ECO:0000313" key="4">
    <source>
        <dbReference type="Proteomes" id="UP001165060"/>
    </source>
</evidence>
<accession>A0ABQ6NBP2</accession>
<reference evidence="3 4" key="1">
    <citation type="journal article" date="2023" name="Commun. Biol.">
        <title>Genome analysis of Parmales, the sister group of diatoms, reveals the evolutionary specialization of diatoms from phago-mixotrophs to photoautotrophs.</title>
        <authorList>
            <person name="Ban H."/>
            <person name="Sato S."/>
            <person name="Yoshikawa S."/>
            <person name="Yamada K."/>
            <person name="Nakamura Y."/>
            <person name="Ichinomiya M."/>
            <person name="Sato N."/>
            <person name="Blanc-Mathieu R."/>
            <person name="Endo H."/>
            <person name="Kuwata A."/>
            <person name="Ogata H."/>
        </authorList>
    </citation>
    <scope>NUCLEOTIDE SEQUENCE [LARGE SCALE GENOMIC DNA]</scope>
</reference>
<dbReference type="PANTHER" id="PTHR44329">
    <property type="entry name" value="SERINE/THREONINE-PROTEIN KINASE TNNI3K-RELATED"/>
    <property type="match status" value="1"/>
</dbReference>
<comment type="caution">
    <text evidence="3">The sequence shown here is derived from an EMBL/GenBank/DDBJ whole genome shotgun (WGS) entry which is preliminary data.</text>
</comment>
<dbReference type="InterPro" id="IPR001245">
    <property type="entry name" value="Ser-Thr/Tyr_kinase_cat_dom"/>
</dbReference>
<gene>
    <name evidence="3" type="ORF">TeGR_g1890</name>
</gene>
<dbReference type="EMBL" id="BRYB01006683">
    <property type="protein sequence ID" value="GMI55003.1"/>
    <property type="molecule type" value="Genomic_DNA"/>
</dbReference>
<dbReference type="Proteomes" id="UP001165060">
    <property type="component" value="Unassembled WGS sequence"/>
</dbReference>
<evidence type="ECO:0000259" key="2">
    <source>
        <dbReference type="PROSITE" id="PS50011"/>
    </source>
</evidence>
<dbReference type="InterPro" id="IPR000719">
    <property type="entry name" value="Prot_kinase_dom"/>
</dbReference>
<feature type="domain" description="Protein kinase" evidence="2">
    <location>
        <begin position="117"/>
        <end position="427"/>
    </location>
</feature>
<protein>
    <recommendedName>
        <fullName evidence="2">Protein kinase domain-containing protein</fullName>
    </recommendedName>
</protein>
<dbReference type="SUPFAM" id="SSF56112">
    <property type="entry name" value="Protein kinase-like (PK-like)"/>
    <property type="match status" value="1"/>
</dbReference>
<sequence length="509" mass="57534">YNKISPAHASLTASVVIPYAGDWTVDVTQGTYNVQHFLGSPQVVTVAPAGTDPASCVVEIPNGRSITAGSSFEAVVRPFDDFENPTSHPEDSFKSRVELGNSEENFGNRHVLSSDHTFSELQTVVGAFGVVNLATYRGTKVAMKQLLTVNEENVLRFRHECFLMKNLSHPNVVQLVGVSWDESLFACCLEFVENGSLEFWLRLTAGGKKFVASKKPVAGKKRKKKPLSEITFQGFDHNGEYNETEHTDTDRAKKEEAEGLLHDWWMQRMNPKMNWTEMLKEDTSRLDHGMSGYHVDWTLKLTDFGEARAQNMGGTMTSVGTPIYIAPEVMRADHYDEKADTWSYGLCLVAMIRAERTLEQFFYQGDIGDEIKRKEEPKIELYSKEDDAIYRNRIGKEDEIEDSDEDEGGDKSTRRGDVVSKKEHERVVEAKDKAMQELKEKKNKEMDAVKKRADAVKKRAEAEKKRAEAEKKRAEDALQEKTAKEQLWGAALRELEVASPEDLLRHTEA</sequence>
<dbReference type="InterPro" id="IPR051681">
    <property type="entry name" value="Ser/Thr_Kinases-Pseudokinases"/>
</dbReference>
<dbReference type="PROSITE" id="PS50011">
    <property type="entry name" value="PROTEIN_KINASE_DOM"/>
    <property type="match status" value="1"/>
</dbReference>
<organism evidence="3 4">
    <name type="scientific">Tetraparma gracilis</name>
    <dbReference type="NCBI Taxonomy" id="2962635"/>
    <lineage>
        <taxon>Eukaryota</taxon>
        <taxon>Sar</taxon>
        <taxon>Stramenopiles</taxon>
        <taxon>Ochrophyta</taxon>
        <taxon>Bolidophyceae</taxon>
        <taxon>Parmales</taxon>
        <taxon>Triparmaceae</taxon>
        <taxon>Tetraparma</taxon>
    </lineage>
</organism>
<dbReference type="Gene3D" id="1.10.510.10">
    <property type="entry name" value="Transferase(Phosphotransferase) domain 1"/>
    <property type="match status" value="2"/>
</dbReference>
<evidence type="ECO:0000256" key="1">
    <source>
        <dbReference type="SAM" id="MobiDB-lite"/>
    </source>
</evidence>
<feature type="non-terminal residue" evidence="3">
    <location>
        <position position="1"/>
    </location>
</feature>
<name>A0ABQ6NBP2_9STRA</name>
<proteinExistence type="predicted"/>
<feature type="compositionally biased region" description="Basic and acidic residues" evidence="1">
    <location>
        <begin position="409"/>
        <end position="482"/>
    </location>
</feature>
<feature type="region of interest" description="Disordered" evidence="1">
    <location>
        <begin position="393"/>
        <end position="482"/>
    </location>
</feature>
<feature type="non-terminal residue" evidence="3">
    <location>
        <position position="509"/>
    </location>
</feature>
<dbReference type="Pfam" id="PF07714">
    <property type="entry name" value="PK_Tyr_Ser-Thr"/>
    <property type="match status" value="1"/>
</dbReference>
<feature type="compositionally biased region" description="Acidic residues" evidence="1">
    <location>
        <begin position="398"/>
        <end position="408"/>
    </location>
</feature>
<keyword evidence="4" id="KW-1185">Reference proteome</keyword>
<evidence type="ECO:0000313" key="3">
    <source>
        <dbReference type="EMBL" id="GMI55003.1"/>
    </source>
</evidence>
<dbReference type="Pfam" id="PF00069">
    <property type="entry name" value="Pkinase"/>
    <property type="match status" value="1"/>
</dbReference>